<reference evidence="11" key="1">
    <citation type="submission" date="2025-05" db="UniProtKB">
        <authorList>
            <consortium name="RefSeq"/>
        </authorList>
    </citation>
    <scope>NUCLEOTIDE SEQUENCE [LARGE SCALE GENOMIC DNA]</scope>
</reference>
<dbReference type="Pfam" id="PF23065">
    <property type="entry name" value="PH_SMPa"/>
    <property type="match status" value="1"/>
</dbReference>
<dbReference type="PANTHER" id="PTHR13466:SF0">
    <property type="entry name" value="SMP-LTD DOMAIN-CONTAINING PROTEIN"/>
    <property type="match status" value="1"/>
</dbReference>
<feature type="domain" description="SMP-LTD" evidence="10">
    <location>
        <begin position="344"/>
        <end position="616"/>
    </location>
</feature>
<dbReference type="PANTHER" id="PTHR13466">
    <property type="entry name" value="TEX2 PROTEIN-RELATED"/>
    <property type="match status" value="1"/>
</dbReference>
<dbReference type="SUPFAM" id="SSF50729">
    <property type="entry name" value="PH domain-like"/>
    <property type="match status" value="1"/>
</dbReference>
<organism evidence="11 12">
    <name type="scientific">Dioscorea cayennensis subsp. rotundata</name>
    <name type="common">White Guinea yam</name>
    <name type="synonym">Dioscorea rotundata</name>
    <dbReference type="NCBI Taxonomy" id="55577"/>
    <lineage>
        <taxon>Eukaryota</taxon>
        <taxon>Viridiplantae</taxon>
        <taxon>Streptophyta</taxon>
        <taxon>Embryophyta</taxon>
        <taxon>Tracheophyta</taxon>
        <taxon>Spermatophyta</taxon>
        <taxon>Magnoliopsida</taxon>
        <taxon>Liliopsida</taxon>
        <taxon>Dioscoreales</taxon>
        <taxon>Dioscoreaceae</taxon>
        <taxon>Dioscorea</taxon>
    </lineage>
</organism>
<evidence type="ECO:0000259" key="10">
    <source>
        <dbReference type="PROSITE" id="PS51847"/>
    </source>
</evidence>
<reference evidence="12" key="2">
    <citation type="submission" date="2025-08" db="UniProtKB">
        <authorList>
            <consortium name="RefSeq"/>
        </authorList>
    </citation>
    <scope>IDENTIFICATION</scope>
</reference>
<evidence type="ECO:0000256" key="5">
    <source>
        <dbReference type="ARBA" id="ARBA00022989"/>
    </source>
</evidence>
<evidence type="ECO:0000256" key="2">
    <source>
        <dbReference type="ARBA" id="ARBA00022448"/>
    </source>
</evidence>
<comment type="subcellular location">
    <subcellularLocation>
        <location evidence="1">Endoplasmic reticulum membrane</location>
    </subcellularLocation>
</comment>
<dbReference type="GeneID" id="120259493"/>
<proteinExistence type="predicted"/>
<dbReference type="PROSITE" id="PS51847">
    <property type="entry name" value="SMP"/>
    <property type="match status" value="1"/>
</dbReference>
<evidence type="ECO:0000256" key="7">
    <source>
        <dbReference type="ARBA" id="ARBA00023121"/>
    </source>
</evidence>
<keyword evidence="8" id="KW-0472">Membrane</keyword>
<dbReference type="AlphaFoldDB" id="A0AB40B711"/>
<evidence type="ECO:0000256" key="4">
    <source>
        <dbReference type="ARBA" id="ARBA00022824"/>
    </source>
</evidence>
<feature type="compositionally biased region" description="Polar residues" evidence="9">
    <location>
        <begin position="743"/>
        <end position="752"/>
    </location>
</feature>
<dbReference type="GO" id="GO:0005789">
    <property type="term" value="C:endoplasmic reticulum membrane"/>
    <property type="evidence" value="ECO:0007669"/>
    <property type="project" value="UniProtKB-SubCell"/>
</dbReference>
<keyword evidence="5" id="KW-1133">Transmembrane helix</keyword>
<evidence type="ECO:0000313" key="12">
    <source>
        <dbReference type="RefSeq" id="XP_039123041.1"/>
    </source>
</evidence>
<keyword evidence="7" id="KW-0446">Lipid-binding</keyword>
<feature type="region of interest" description="Disordered" evidence="9">
    <location>
        <begin position="258"/>
        <end position="277"/>
    </location>
</feature>
<dbReference type="InterPro" id="IPR031468">
    <property type="entry name" value="SMP_LBD"/>
</dbReference>
<evidence type="ECO:0000256" key="8">
    <source>
        <dbReference type="ARBA" id="ARBA00023136"/>
    </source>
</evidence>
<dbReference type="GO" id="GO:0008289">
    <property type="term" value="F:lipid binding"/>
    <property type="evidence" value="ECO:0007669"/>
    <property type="project" value="UniProtKB-KW"/>
</dbReference>
<keyword evidence="2" id="KW-0813">Transport</keyword>
<dbReference type="CDD" id="cd21675">
    <property type="entry name" value="SMP_TEX2"/>
    <property type="match status" value="1"/>
</dbReference>
<dbReference type="InterPro" id="IPR057080">
    <property type="entry name" value="PH_SMPa"/>
</dbReference>
<dbReference type="RefSeq" id="XP_039123041.1">
    <property type="nucleotide sequence ID" value="XM_039267107.1"/>
</dbReference>
<dbReference type="GO" id="GO:0006869">
    <property type="term" value="P:lipid transport"/>
    <property type="evidence" value="ECO:0007669"/>
    <property type="project" value="UniProtKB-KW"/>
</dbReference>
<accession>A0AB40B711</accession>
<keyword evidence="3" id="KW-0812">Transmembrane</keyword>
<dbReference type="Proteomes" id="UP001515500">
    <property type="component" value="Chromosome 1"/>
</dbReference>
<evidence type="ECO:0000256" key="9">
    <source>
        <dbReference type="SAM" id="MobiDB-lite"/>
    </source>
</evidence>
<protein>
    <submittedName>
        <fullName evidence="12">Testis-expressed protein 2-like isoform X1</fullName>
    </submittedName>
</protein>
<evidence type="ECO:0000256" key="6">
    <source>
        <dbReference type="ARBA" id="ARBA00023055"/>
    </source>
</evidence>
<evidence type="ECO:0000256" key="1">
    <source>
        <dbReference type="ARBA" id="ARBA00004586"/>
    </source>
</evidence>
<feature type="region of interest" description="Disordered" evidence="9">
    <location>
        <begin position="693"/>
        <end position="752"/>
    </location>
</feature>
<name>A0AB40B711_DIOCR</name>
<keyword evidence="4" id="KW-0256">Endoplasmic reticulum</keyword>
<sequence length="813" mass="90374">MLLSILIGFLFGVLAVVGAEAFFVVFAVGHLRRRKRPAQTEAEEERTEARDLDAEQSLAFLCNKQGTVWVLEPEKVPKVVPNESTTKGTKEQKKKEVVEVFPVKKQAKIKDHMLFLSDPDGPHVTIPLRECAIVAVSASGLSSRKWAKRYPIRLESKKSEIYDGSKVLHIYLDTSWEKESWCKALRLASCPDNKCLKWSFKLTEDFQCYLTLLNAVYPSFLKPSALLGEPSEKTNKIDGSSSKVRLFLKKLAKKSTKSGDYKANSASSSVRGERSMDVRSRSLQDVSLTSGLVKTLSDKNASNSFQDFVQPMPISSGQLGNKNQIPAFSDTICEEKFIGDEGTLGLNLLFSRLFFDAKRSDEIKDFIKARIQRALSGMRIPSYIGGLTCAGFDIGTLPPYVHSIKVLPVDLNEVWAVEVDLEYSGGILLDIETRLEVCAPELQKGIIGTGLEPSSSEQVTADLLDGIEYYGSQLKSHSGIPADQVENGEDSDKIDNLPSISDELKQTKSSKWTATYVSRWKAIMHSIADQVSQVPLSLAIKISSLRGTLRLYIKPPPSDQLWFAFTSMPEIAWNLDSAVGDRKITSSHVALLIGNRVKAAIRDSIVLPNCECVCIPWMLAEKDDWVPRKVAPFIWVNQEAMDGTESEASSLQSEEVKIRPDGSNIPKALDAASPGDEADDVKNVIHVQKPLDEVQSENSASKADQFSSGSSSQSPQSQKSDDLRVPLLRDYATPESRQKTLDSLDTSPSTQLAITDDPIERNLEDVKPKKIGSRRARMMDLGKKMGEKFEEKRRHIEEKSRHIVEKMRENART</sequence>
<feature type="region of interest" description="Disordered" evidence="9">
    <location>
        <begin position="645"/>
        <end position="677"/>
    </location>
</feature>
<gene>
    <name evidence="12" type="primary">LOC120259493</name>
</gene>
<feature type="compositionally biased region" description="Low complexity" evidence="9">
    <location>
        <begin position="699"/>
        <end position="718"/>
    </location>
</feature>
<evidence type="ECO:0000313" key="11">
    <source>
        <dbReference type="Proteomes" id="UP001515500"/>
    </source>
</evidence>
<keyword evidence="11" id="KW-1185">Reference proteome</keyword>
<evidence type="ECO:0000256" key="3">
    <source>
        <dbReference type="ARBA" id="ARBA00022692"/>
    </source>
</evidence>
<keyword evidence="6" id="KW-0445">Lipid transport</keyword>